<comment type="similarity">
    <text evidence="1">Belongs to the protease inhibitor I9 family.</text>
</comment>
<organism evidence="3 4">
    <name type="scientific">Exophiala aquamarina CBS 119918</name>
    <dbReference type="NCBI Taxonomy" id="1182545"/>
    <lineage>
        <taxon>Eukaryota</taxon>
        <taxon>Fungi</taxon>
        <taxon>Dikarya</taxon>
        <taxon>Ascomycota</taxon>
        <taxon>Pezizomycotina</taxon>
        <taxon>Eurotiomycetes</taxon>
        <taxon>Chaetothyriomycetidae</taxon>
        <taxon>Chaetothyriales</taxon>
        <taxon>Herpotrichiellaceae</taxon>
        <taxon>Exophiala</taxon>
    </lineage>
</organism>
<accession>A0A072PS61</accession>
<dbReference type="GO" id="GO:0004866">
    <property type="term" value="F:endopeptidase inhibitor activity"/>
    <property type="evidence" value="ECO:0007669"/>
    <property type="project" value="UniProtKB-ARBA"/>
</dbReference>
<dbReference type="PANTHER" id="PTHR28288">
    <property type="entry name" value="PROTEASE B INHIBITOR 2"/>
    <property type="match status" value="1"/>
</dbReference>
<dbReference type="Proteomes" id="UP000027920">
    <property type="component" value="Unassembled WGS sequence"/>
</dbReference>
<feature type="compositionally biased region" description="Basic and acidic residues" evidence="2">
    <location>
        <begin position="16"/>
        <end position="26"/>
    </location>
</feature>
<dbReference type="PANTHER" id="PTHR28288:SF2">
    <property type="entry name" value="PROTEASE B INHIBITOR 2"/>
    <property type="match status" value="1"/>
</dbReference>
<dbReference type="AlphaFoldDB" id="A0A072PS61"/>
<protein>
    <recommendedName>
        <fullName evidence="5">Inhibitor I9 domain-containing protein</fullName>
    </recommendedName>
</protein>
<evidence type="ECO:0008006" key="5">
    <source>
        <dbReference type="Google" id="ProtNLM"/>
    </source>
</evidence>
<reference evidence="3 4" key="1">
    <citation type="submission" date="2013-03" db="EMBL/GenBank/DDBJ databases">
        <title>The Genome Sequence of Exophiala aquamarina CBS 119918.</title>
        <authorList>
            <consortium name="The Broad Institute Genomics Platform"/>
            <person name="Cuomo C."/>
            <person name="de Hoog S."/>
            <person name="Gorbushina A."/>
            <person name="Walker B."/>
            <person name="Young S.K."/>
            <person name="Zeng Q."/>
            <person name="Gargeya S."/>
            <person name="Fitzgerald M."/>
            <person name="Haas B."/>
            <person name="Abouelleil A."/>
            <person name="Allen A.W."/>
            <person name="Alvarado L."/>
            <person name="Arachchi H.M."/>
            <person name="Berlin A.M."/>
            <person name="Chapman S.B."/>
            <person name="Gainer-Dewar J."/>
            <person name="Goldberg J."/>
            <person name="Griggs A."/>
            <person name="Gujja S."/>
            <person name="Hansen M."/>
            <person name="Howarth C."/>
            <person name="Imamovic A."/>
            <person name="Ireland A."/>
            <person name="Larimer J."/>
            <person name="McCowan C."/>
            <person name="Murphy C."/>
            <person name="Pearson M."/>
            <person name="Poon T.W."/>
            <person name="Priest M."/>
            <person name="Roberts A."/>
            <person name="Saif S."/>
            <person name="Shea T."/>
            <person name="Sisk P."/>
            <person name="Sykes S."/>
            <person name="Wortman J."/>
            <person name="Nusbaum C."/>
            <person name="Birren B."/>
        </authorList>
    </citation>
    <scope>NUCLEOTIDE SEQUENCE [LARGE SCALE GENOMIC DNA]</scope>
    <source>
        <strain evidence="3 4">CBS 119918</strain>
    </source>
</reference>
<comment type="caution">
    <text evidence="3">The sequence shown here is derived from an EMBL/GenBank/DDBJ whole genome shotgun (WGS) entry which is preliminary data.</text>
</comment>
<dbReference type="OrthoDB" id="5518345at2759"/>
<proteinExistence type="inferred from homology"/>
<sequence length="70" mass="7863">MPLYNVTLKENASPEELNKAKEKAKADGGNIKHEFTLIKGFTVEFPGDKVGVLQTNEHIHVEQDQEVKTQ</sequence>
<name>A0A072PS61_9EURO</name>
<evidence type="ECO:0000256" key="1">
    <source>
        <dbReference type="ARBA" id="ARBA00038069"/>
    </source>
</evidence>
<feature type="region of interest" description="Disordered" evidence="2">
    <location>
        <begin position="1"/>
        <end position="26"/>
    </location>
</feature>
<evidence type="ECO:0000313" key="4">
    <source>
        <dbReference type="Proteomes" id="UP000027920"/>
    </source>
</evidence>
<gene>
    <name evidence="3" type="ORF">A1O9_06261</name>
</gene>
<dbReference type="STRING" id="1182545.A0A072PS61"/>
<dbReference type="GeneID" id="25281178"/>
<dbReference type="Gene3D" id="3.30.70.80">
    <property type="entry name" value="Peptidase S8 propeptide/proteinase inhibitor I9"/>
    <property type="match status" value="1"/>
</dbReference>
<dbReference type="InterPro" id="IPR037045">
    <property type="entry name" value="S8pro/Inhibitor_I9_sf"/>
</dbReference>
<dbReference type="SUPFAM" id="SSF54897">
    <property type="entry name" value="Protease propeptides/inhibitors"/>
    <property type="match status" value="1"/>
</dbReference>
<dbReference type="InterPro" id="IPR052471">
    <property type="entry name" value="PBI_I9"/>
</dbReference>
<evidence type="ECO:0000313" key="3">
    <source>
        <dbReference type="EMBL" id="KEF58335.1"/>
    </source>
</evidence>
<dbReference type="FunFam" id="3.30.70.80:FF:000005">
    <property type="entry name" value="Proteinase inhibitor I2B"/>
    <property type="match status" value="1"/>
</dbReference>
<keyword evidence="4" id="KW-1185">Reference proteome</keyword>
<evidence type="ECO:0000256" key="2">
    <source>
        <dbReference type="SAM" id="MobiDB-lite"/>
    </source>
</evidence>
<dbReference type="RefSeq" id="XP_013260925.1">
    <property type="nucleotide sequence ID" value="XM_013405471.1"/>
</dbReference>
<dbReference type="VEuPathDB" id="FungiDB:A1O9_06261"/>
<dbReference type="EMBL" id="AMGV01000004">
    <property type="protein sequence ID" value="KEF58335.1"/>
    <property type="molecule type" value="Genomic_DNA"/>
</dbReference>
<dbReference type="HOGENOM" id="CLU_156026_3_1_1"/>
<dbReference type="GO" id="GO:0042144">
    <property type="term" value="P:vacuole fusion, non-autophagic"/>
    <property type="evidence" value="ECO:0007669"/>
    <property type="project" value="TreeGrafter"/>
</dbReference>